<proteinExistence type="inferred from homology"/>
<dbReference type="InterPro" id="IPR036390">
    <property type="entry name" value="WH_DNA-bd_sf"/>
</dbReference>
<keyword evidence="2" id="KW-0805">Transcription regulation</keyword>
<dbReference type="Proteomes" id="UP000192726">
    <property type="component" value="Chromosome"/>
</dbReference>
<dbReference type="OrthoDB" id="3176554at2"/>
<dbReference type="GO" id="GO:0003700">
    <property type="term" value="F:DNA-binding transcription factor activity"/>
    <property type="evidence" value="ECO:0007669"/>
    <property type="project" value="InterPro"/>
</dbReference>
<keyword evidence="3" id="KW-0238">DNA-binding</keyword>
<dbReference type="InterPro" id="IPR000847">
    <property type="entry name" value="LysR_HTH_N"/>
</dbReference>
<evidence type="ECO:0000256" key="4">
    <source>
        <dbReference type="ARBA" id="ARBA00023163"/>
    </source>
</evidence>
<evidence type="ECO:0000256" key="2">
    <source>
        <dbReference type="ARBA" id="ARBA00023015"/>
    </source>
</evidence>
<dbReference type="PROSITE" id="PS50931">
    <property type="entry name" value="HTH_LYSR"/>
    <property type="match status" value="1"/>
</dbReference>
<dbReference type="CDD" id="cd08414">
    <property type="entry name" value="PBP2_LTTR_aromatics_like"/>
    <property type="match status" value="1"/>
</dbReference>
<sequence length="309" mass="33475">MLYVSDLRRLRFFLAVARERSFTRAAEQLHIAQPALSRHIRRLEQELGVRLLDRTTQYVEPTEAGRLLMERGAALCEEADRLWRDLRGFAGGERGTLTLGYSAGISYETAPVLLGALAERHPGVTVDTRLMPTTDIVTGVADGSLDAGLVRCPPPVPDLVRTLLRLEPQGVLMHAGHRLADRPAVDAAELAAETVLLHAREANPGHYDAITGILDRAGISPRLILRQLSFDAAHTPVVNGKAVSLVGQSSAASLPPQLVWRPLTPTATIEIHLLTRGNATTPTVTRLLRTASATARTHGWLHPAAVTAD</sequence>
<dbReference type="Gene3D" id="1.10.10.10">
    <property type="entry name" value="Winged helix-like DNA-binding domain superfamily/Winged helix DNA-binding domain"/>
    <property type="match status" value="1"/>
</dbReference>
<dbReference type="AlphaFoldDB" id="A0A1V0U1A2"/>
<dbReference type="SUPFAM" id="SSF46785">
    <property type="entry name" value="Winged helix' DNA-binding domain"/>
    <property type="match status" value="1"/>
</dbReference>
<dbReference type="InterPro" id="IPR036388">
    <property type="entry name" value="WH-like_DNA-bd_sf"/>
</dbReference>
<dbReference type="EMBL" id="CP020569">
    <property type="protein sequence ID" value="ARF58808.1"/>
    <property type="molecule type" value="Genomic_DNA"/>
</dbReference>
<evidence type="ECO:0000313" key="6">
    <source>
        <dbReference type="EMBL" id="ARF58808.1"/>
    </source>
</evidence>
<organism evidence="6 7">
    <name type="scientific">Streptomyces gilvosporeus</name>
    <dbReference type="NCBI Taxonomy" id="553510"/>
    <lineage>
        <taxon>Bacteria</taxon>
        <taxon>Bacillati</taxon>
        <taxon>Actinomycetota</taxon>
        <taxon>Actinomycetes</taxon>
        <taxon>Kitasatosporales</taxon>
        <taxon>Streptomycetaceae</taxon>
        <taxon>Streptomyces</taxon>
    </lineage>
</organism>
<keyword evidence="7" id="KW-1185">Reference proteome</keyword>
<dbReference type="KEGG" id="sgv:B1H19_35655"/>
<accession>A0A1V0U1A2</accession>
<dbReference type="PANTHER" id="PTHR30346">
    <property type="entry name" value="TRANSCRIPTIONAL DUAL REGULATOR HCAR-RELATED"/>
    <property type="match status" value="1"/>
</dbReference>
<dbReference type="GO" id="GO:0032993">
    <property type="term" value="C:protein-DNA complex"/>
    <property type="evidence" value="ECO:0007669"/>
    <property type="project" value="TreeGrafter"/>
</dbReference>
<dbReference type="PRINTS" id="PR00039">
    <property type="entry name" value="HTHLYSR"/>
</dbReference>
<dbReference type="InterPro" id="IPR005119">
    <property type="entry name" value="LysR_subst-bd"/>
</dbReference>
<dbReference type="PANTHER" id="PTHR30346:SF28">
    <property type="entry name" value="HTH-TYPE TRANSCRIPTIONAL REGULATOR CYNR"/>
    <property type="match status" value="1"/>
</dbReference>
<evidence type="ECO:0000256" key="1">
    <source>
        <dbReference type="ARBA" id="ARBA00009437"/>
    </source>
</evidence>
<dbReference type="SUPFAM" id="SSF53850">
    <property type="entry name" value="Periplasmic binding protein-like II"/>
    <property type="match status" value="1"/>
</dbReference>
<dbReference type="STRING" id="553510.B1H19_35655"/>
<dbReference type="FunFam" id="1.10.10.10:FF:000001">
    <property type="entry name" value="LysR family transcriptional regulator"/>
    <property type="match status" value="1"/>
</dbReference>
<dbReference type="RefSeq" id="WP_083109000.1">
    <property type="nucleotide sequence ID" value="NZ_CP020569.1"/>
</dbReference>
<feature type="domain" description="HTH lysR-type" evidence="5">
    <location>
        <begin position="1"/>
        <end position="62"/>
    </location>
</feature>
<evidence type="ECO:0000313" key="7">
    <source>
        <dbReference type="Proteomes" id="UP000192726"/>
    </source>
</evidence>
<dbReference type="Pfam" id="PF00126">
    <property type="entry name" value="HTH_1"/>
    <property type="match status" value="1"/>
</dbReference>
<reference evidence="6 7" key="1">
    <citation type="submission" date="2017-04" db="EMBL/GenBank/DDBJ databases">
        <title>Complete Genome Sequence of Streptomyces gilvosporeus F607, a Capable Producer of Natamycin.</title>
        <authorList>
            <person name="Zong G."/>
            <person name="Zhong C."/>
            <person name="Fu J."/>
            <person name="Qin R."/>
            <person name="Cao G."/>
        </authorList>
    </citation>
    <scope>NUCLEOTIDE SEQUENCE [LARGE SCALE GENOMIC DNA]</scope>
    <source>
        <strain evidence="6 7">F607</strain>
    </source>
</reference>
<evidence type="ECO:0000256" key="3">
    <source>
        <dbReference type="ARBA" id="ARBA00023125"/>
    </source>
</evidence>
<comment type="similarity">
    <text evidence="1">Belongs to the LysR transcriptional regulatory family.</text>
</comment>
<evidence type="ECO:0000259" key="5">
    <source>
        <dbReference type="PROSITE" id="PS50931"/>
    </source>
</evidence>
<protein>
    <submittedName>
        <fullName evidence="6">LysR family transcriptional regulator</fullName>
    </submittedName>
</protein>
<dbReference type="Pfam" id="PF03466">
    <property type="entry name" value="LysR_substrate"/>
    <property type="match status" value="1"/>
</dbReference>
<gene>
    <name evidence="6" type="ORF">B1H19_35655</name>
</gene>
<dbReference type="GO" id="GO:0003677">
    <property type="term" value="F:DNA binding"/>
    <property type="evidence" value="ECO:0007669"/>
    <property type="project" value="UniProtKB-KW"/>
</dbReference>
<keyword evidence="4" id="KW-0804">Transcription</keyword>
<name>A0A1V0U1A2_9ACTN</name>
<dbReference type="Gene3D" id="3.40.190.10">
    <property type="entry name" value="Periplasmic binding protein-like II"/>
    <property type="match status" value="2"/>
</dbReference>